<evidence type="ECO:0000256" key="1">
    <source>
        <dbReference type="ARBA" id="ARBA00023242"/>
    </source>
</evidence>
<dbReference type="CDD" id="cd00067">
    <property type="entry name" value="GAL4"/>
    <property type="match status" value="1"/>
</dbReference>
<sequence>MSTRRAHQKTKHGCAACKKRRVKCDEQRPTCKNCDRRGIGCSFQNDDPKGSTLPDANALFKVHVFRQQSSPSISYELPPESLLNAHAVDKMMQNYPNAMQSQFRSLLRHFTHSTRLSLALDKRSINVWPLAVTQLISEYPFVLRAVFALTSLHVSRSLLNDSDRNYHLNIAAGQLNIGISQYWNSLQEMSQQNADALFAFSTMLTTYVLTVAGDECGAALDRVQSNHVTVAQRQLASNEATEQVLRILKSLRGTMIVVVPCYNYISAGVFKPVTSKEWWPETRVPATEEAAEEDRMLKSLQNMWVGRGRKYEYYFDSLESTLKLLRECFVLVSQLSTDHETLQTGGITDWSAIFFFICKVSMGFLRLLDERVPEAWVILAHYAILSSRSKKSKAEWWLNNMDVNIIMTAALVLGEDNWDLIRWPASIVEVNLDSLRCGSVVDARAVSQSKTAIEIVAKP</sequence>
<accession>A0A9P4R337</accession>
<dbReference type="SUPFAM" id="SSF57701">
    <property type="entry name" value="Zn2/Cys6 DNA-binding domain"/>
    <property type="match status" value="1"/>
</dbReference>
<reference evidence="3" key="1">
    <citation type="journal article" date="2020" name="Stud. Mycol.">
        <title>101 Dothideomycetes genomes: a test case for predicting lifestyles and emergence of pathogens.</title>
        <authorList>
            <person name="Haridas S."/>
            <person name="Albert R."/>
            <person name="Binder M."/>
            <person name="Bloem J."/>
            <person name="Labutti K."/>
            <person name="Salamov A."/>
            <person name="Andreopoulos B."/>
            <person name="Baker S."/>
            <person name="Barry K."/>
            <person name="Bills G."/>
            <person name="Bluhm B."/>
            <person name="Cannon C."/>
            <person name="Castanera R."/>
            <person name="Culley D."/>
            <person name="Daum C."/>
            <person name="Ezra D."/>
            <person name="Gonzalez J."/>
            <person name="Henrissat B."/>
            <person name="Kuo A."/>
            <person name="Liang C."/>
            <person name="Lipzen A."/>
            <person name="Lutzoni F."/>
            <person name="Magnuson J."/>
            <person name="Mondo S."/>
            <person name="Nolan M."/>
            <person name="Ohm R."/>
            <person name="Pangilinan J."/>
            <person name="Park H.-J."/>
            <person name="Ramirez L."/>
            <person name="Alfaro M."/>
            <person name="Sun H."/>
            <person name="Tritt A."/>
            <person name="Yoshinaga Y."/>
            <person name="Zwiers L.-H."/>
            <person name="Turgeon B."/>
            <person name="Goodwin S."/>
            <person name="Spatafora J."/>
            <person name="Crous P."/>
            <person name="Grigoriev I."/>
        </authorList>
    </citation>
    <scope>NUCLEOTIDE SEQUENCE</scope>
    <source>
        <strain evidence="3">CBS 125425</strain>
    </source>
</reference>
<keyword evidence="1" id="KW-0539">Nucleus</keyword>
<evidence type="ECO:0000259" key="2">
    <source>
        <dbReference type="PROSITE" id="PS50048"/>
    </source>
</evidence>
<dbReference type="InterPro" id="IPR036864">
    <property type="entry name" value="Zn2-C6_fun-type_DNA-bd_sf"/>
</dbReference>
<dbReference type="PROSITE" id="PS50048">
    <property type="entry name" value="ZN2_CY6_FUNGAL_2"/>
    <property type="match status" value="1"/>
</dbReference>
<gene>
    <name evidence="3" type="ORF">EJ04DRAFT_561862</name>
</gene>
<dbReference type="PANTHER" id="PTHR47784">
    <property type="entry name" value="STEROL UPTAKE CONTROL PROTEIN 2"/>
    <property type="match status" value="1"/>
</dbReference>
<keyword evidence="4" id="KW-1185">Reference proteome</keyword>
<dbReference type="Pfam" id="PF00172">
    <property type="entry name" value="Zn_clus"/>
    <property type="match status" value="1"/>
</dbReference>
<dbReference type="SMART" id="SM00066">
    <property type="entry name" value="GAL4"/>
    <property type="match status" value="1"/>
</dbReference>
<evidence type="ECO:0000313" key="4">
    <source>
        <dbReference type="Proteomes" id="UP000799444"/>
    </source>
</evidence>
<dbReference type="EMBL" id="ML996118">
    <property type="protein sequence ID" value="KAF2737225.1"/>
    <property type="molecule type" value="Genomic_DNA"/>
</dbReference>
<dbReference type="Proteomes" id="UP000799444">
    <property type="component" value="Unassembled WGS sequence"/>
</dbReference>
<dbReference type="PROSITE" id="PS00463">
    <property type="entry name" value="ZN2_CY6_FUNGAL_1"/>
    <property type="match status" value="1"/>
</dbReference>
<feature type="domain" description="Zn(2)-C6 fungal-type" evidence="2">
    <location>
        <begin position="13"/>
        <end position="43"/>
    </location>
</feature>
<protein>
    <recommendedName>
        <fullName evidence="2">Zn(2)-C6 fungal-type domain-containing protein</fullName>
    </recommendedName>
</protein>
<dbReference type="OrthoDB" id="5386330at2759"/>
<dbReference type="InterPro" id="IPR001138">
    <property type="entry name" value="Zn2Cys6_DnaBD"/>
</dbReference>
<organism evidence="3 4">
    <name type="scientific">Polyplosphaeria fusca</name>
    <dbReference type="NCBI Taxonomy" id="682080"/>
    <lineage>
        <taxon>Eukaryota</taxon>
        <taxon>Fungi</taxon>
        <taxon>Dikarya</taxon>
        <taxon>Ascomycota</taxon>
        <taxon>Pezizomycotina</taxon>
        <taxon>Dothideomycetes</taxon>
        <taxon>Pleosporomycetidae</taxon>
        <taxon>Pleosporales</taxon>
        <taxon>Tetraplosphaeriaceae</taxon>
        <taxon>Polyplosphaeria</taxon>
    </lineage>
</organism>
<proteinExistence type="predicted"/>
<dbReference type="AlphaFoldDB" id="A0A9P4R337"/>
<dbReference type="InterPro" id="IPR053157">
    <property type="entry name" value="Sterol_Uptake_Regulator"/>
</dbReference>
<evidence type="ECO:0000313" key="3">
    <source>
        <dbReference type="EMBL" id="KAF2737225.1"/>
    </source>
</evidence>
<comment type="caution">
    <text evidence="3">The sequence shown here is derived from an EMBL/GenBank/DDBJ whole genome shotgun (WGS) entry which is preliminary data.</text>
</comment>
<name>A0A9P4R337_9PLEO</name>
<dbReference type="GO" id="GO:0001228">
    <property type="term" value="F:DNA-binding transcription activator activity, RNA polymerase II-specific"/>
    <property type="evidence" value="ECO:0007669"/>
    <property type="project" value="TreeGrafter"/>
</dbReference>
<dbReference type="PANTHER" id="PTHR47784:SF5">
    <property type="entry name" value="STEROL UPTAKE CONTROL PROTEIN 2"/>
    <property type="match status" value="1"/>
</dbReference>
<dbReference type="Gene3D" id="4.10.240.10">
    <property type="entry name" value="Zn(2)-C6 fungal-type DNA-binding domain"/>
    <property type="match status" value="1"/>
</dbReference>
<dbReference type="GO" id="GO:0008270">
    <property type="term" value="F:zinc ion binding"/>
    <property type="evidence" value="ECO:0007669"/>
    <property type="project" value="InterPro"/>
</dbReference>